<evidence type="ECO:0008006" key="2">
    <source>
        <dbReference type="Google" id="ProtNLM"/>
    </source>
</evidence>
<gene>
    <name evidence="1" type="ORF">g.8709</name>
</gene>
<dbReference type="PANTHER" id="PTHR28360:SF1">
    <property type="entry name" value="DYNACTIN SUBUNIT 3"/>
    <property type="match status" value="1"/>
</dbReference>
<dbReference type="Pfam" id="PF07426">
    <property type="entry name" value="Dynactin_p22"/>
    <property type="match status" value="1"/>
</dbReference>
<dbReference type="GO" id="GO:0005869">
    <property type="term" value="C:dynactin complex"/>
    <property type="evidence" value="ECO:0007669"/>
    <property type="project" value="InterPro"/>
</dbReference>
<reference evidence="1" key="1">
    <citation type="submission" date="2015-11" db="EMBL/GenBank/DDBJ databases">
        <title>De novo transcriptome assembly of four potential Pierce s Disease insect vectors from Arizona vineyards.</title>
        <authorList>
            <person name="Tassone E.E."/>
        </authorList>
    </citation>
    <scope>NUCLEOTIDE SEQUENCE</scope>
</reference>
<sequence>MADDPLSMLENRVKTLEIKIFGQSDPIPDVSSPIIDDLLESHKVVSSALSGRDKLAMVVKRLDQLETVLDPLYEDSVIDSAAKLAFVLSTEAELEEITRQLVRINELSPCLESEQLRNIPYLMKQLGKLSSTMVEHKEKCDLMDEKFDDLIAKYTEIINGVTAVFATLDSMVTELEIKAKPKEIID</sequence>
<evidence type="ECO:0000313" key="1">
    <source>
        <dbReference type="EMBL" id="JAS52133.1"/>
    </source>
</evidence>
<dbReference type="InterPro" id="IPR009991">
    <property type="entry name" value="DCTN3"/>
</dbReference>
<protein>
    <recommendedName>
        <fullName evidence="2">Dynactin subunit 3</fullName>
    </recommendedName>
</protein>
<accession>A0A1B6FQ31</accession>
<dbReference type="PANTHER" id="PTHR28360">
    <property type="entry name" value="DYNACTIN SUBUNIT 3"/>
    <property type="match status" value="1"/>
</dbReference>
<name>A0A1B6FQ31_9HEMI</name>
<dbReference type="EMBL" id="GECZ01017636">
    <property type="protein sequence ID" value="JAS52133.1"/>
    <property type="molecule type" value="Transcribed_RNA"/>
</dbReference>
<organism evidence="1">
    <name type="scientific">Cuerna arida</name>
    <dbReference type="NCBI Taxonomy" id="1464854"/>
    <lineage>
        <taxon>Eukaryota</taxon>
        <taxon>Metazoa</taxon>
        <taxon>Ecdysozoa</taxon>
        <taxon>Arthropoda</taxon>
        <taxon>Hexapoda</taxon>
        <taxon>Insecta</taxon>
        <taxon>Pterygota</taxon>
        <taxon>Neoptera</taxon>
        <taxon>Paraneoptera</taxon>
        <taxon>Hemiptera</taxon>
        <taxon>Auchenorrhyncha</taxon>
        <taxon>Membracoidea</taxon>
        <taxon>Cicadellidae</taxon>
        <taxon>Cicadellinae</taxon>
        <taxon>Proconiini</taxon>
        <taxon>Cuerna</taxon>
    </lineage>
</organism>
<proteinExistence type="predicted"/>
<dbReference type="GO" id="GO:0061640">
    <property type="term" value="P:cytoskeleton-dependent cytokinesis"/>
    <property type="evidence" value="ECO:0007669"/>
    <property type="project" value="InterPro"/>
</dbReference>
<dbReference type="AlphaFoldDB" id="A0A1B6FQ31"/>